<evidence type="ECO:0000313" key="4">
    <source>
        <dbReference type="Proteomes" id="UP000778578"/>
    </source>
</evidence>
<protein>
    <recommendedName>
        <fullName evidence="5">Lipoprotein</fullName>
    </recommendedName>
</protein>
<evidence type="ECO:0000256" key="2">
    <source>
        <dbReference type="SAM" id="SignalP"/>
    </source>
</evidence>
<keyword evidence="4" id="KW-1185">Reference proteome</keyword>
<evidence type="ECO:0008006" key="5">
    <source>
        <dbReference type="Google" id="ProtNLM"/>
    </source>
</evidence>
<feature type="chain" id="PRO_5047134234" description="Lipoprotein" evidence="2">
    <location>
        <begin position="29"/>
        <end position="245"/>
    </location>
</feature>
<dbReference type="EMBL" id="JAINZZ010000008">
    <property type="protein sequence ID" value="MBY8877889.1"/>
    <property type="molecule type" value="Genomic_DNA"/>
</dbReference>
<sequence>MSGRVLLTTGALCGALALLGGCSFGSHTDDSAPAPEVTVSQPPPVGSIEHPRPVECIDGMTSAVGPRHQGSPPASGAASDAGATPAAGSAQGAPAGTSSRPASPRSSASPSSAGPGGQGAADVRVGPLVWRGLRGLETGDQHAHGIQNSGGWHYRIFPDLDAGAVVTVTIGPEQRARAGLEYGGGYGTTPAPSVTFHSCPAATTTFSGGFFVAGDGRACVPVDVKVGDAAVQHIVISFFKGRCPA</sequence>
<reference evidence="3 4" key="1">
    <citation type="submission" date="2021-08" db="EMBL/GenBank/DDBJ databases">
        <title>WGS of actinomycetes from Thailand.</title>
        <authorList>
            <person name="Thawai C."/>
        </authorList>
    </citation>
    <scope>NUCLEOTIDE SEQUENCE [LARGE SCALE GENOMIC DNA]</scope>
    <source>
        <strain evidence="3 4">PLK6-54</strain>
    </source>
</reference>
<accession>A0ABS7Q7Z0</accession>
<dbReference type="Proteomes" id="UP000778578">
    <property type="component" value="Unassembled WGS sequence"/>
</dbReference>
<organism evidence="3 4">
    <name type="scientific">Actinacidiphila acidipaludis</name>
    <dbReference type="NCBI Taxonomy" id="2873382"/>
    <lineage>
        <taxon>Bacteria</taxon>
        <taxon>Bacillati</taxon>
        <taxon>Actinomycetota</taxon>
        <taxon>Actinomycetes</taxon>
        <taxon>Kitasatosporales</taxon>
        <taxon>Streptomycetaceae</taxon>
        <taxon>Actinacidiphila</taxon>
    </lineage>
</organism>
<dbReference type="RefSeq" id="WP_222962042.1">
    <property type="nucleotide sequence ID" value="NZ_JAINZZ010000008.1"/>
</dbReference>
<dbReference type="PROSITE" id="PS51257">
    <property type="entry name" value="PROKAR_LIPOPROTEIN"/>
    <property type="match status" value="1"/>
</dbReference>
<feature type="signal peptide" evidence="2">
    <location>
        <begin position="1"/>
        <end position="28"/>
    </location>
</feature>
<comment type="caution">
    <text evidence="3">The sequence shown here is derived from an EMBL/GenBank/DDBJ whole genome shotgun (WGS) entry which is preliminary data.</text>
</comment>
<evidence type="ECO:0000256" key="1">
    <source>
        <dbReference type="SAM" id="MobiDB-lite"/>
    </source>
</evidence>
<feature type="region of interest" description="Disordered" evidence="1">
    <location>
        <begin position="29"/>
        <end position="122"/>
    </location>
</feature>
<feature type="compositionally biased region" description="Low complexity" evidence="1">
    <location>
        <begin position="69"/>
        <end position="113"/>
    </location>
</feature>
<evidence type="ECO:0000313" key="3">
    <source>
        <dbReference type="EMBL" id="MBY8877889.1"/>
    </source>
</evidence>
<keyword evidence="2" id="KW-0732">Signal</keyword>
<name>A0ABS7Q7Z0_9ACTN</name>
<proteinExistence type="predicted"/>
<gene>
    <name evidence="3" type="ORF">K7862_09650</name>
</gene>